<accession>A0A1B7NJI1</accession>
<dbReference type="Proteomes" id="UP000091918">
    <property type="component" value="Unassembled WGS sequence"/>
</dbReference>
<protein>
    <submittedName>
        <fullName evidence="1">Uncharacterized protein</fullName>
    </submittedName>
</protein>
<comment type="caution">
    <text evidence="1">The sequence shown here is derived from an EMBL/GenBank/DDBJ whole genome shotgun (WGS) entry which is preliminary data.</text>
</comment>
<dbReference type="AlphaFoldDB" id="A0A1B7NJI1"/>
<keyword evidence="2" id="KW-1185">Reference proteome</keyword>
<evidence type="ECO:0000313" key="1">
    <source>
        <dbReference type="EMBL" id="OAX76948.1"/>
    </source>
</evidence>
<dbReference type="EMBL" id="LGUA01003903">
    <property type="protein sequence ID" value="OAX76948.1"/>
    <property type="molecule type" value="Genomic_DNA"/>
</dbReference>
<name>A0A1B7NJI1_9EURO</name>
<gene>
    <name evidence="1" type="ORF">ACJ72_08759</name>
</gene>
<organism evidence="1 2">
    <name type="scientific">Emergomyces africanus</name>
    <dbReference type="NCBI Taxonomy" id="1955775"/>
    <lineage>
        <taxon>Eukaryota</taxon>
        <taxon>Fungi</taxon>
        <taxon>Dikarya</taxon>
        <taxon>Ascomycota</taxon>
        <taxon>Pezizomycotina</taxon>
        <taxon>Eurotiomycetes</taxon>
        <taxon>Eurotiomycetidae</taxon>
        <taxon>Onygenales</taxon>
        <taxon>Ajellomycetaceae</taxon>
        <taxon>Emergomyces</taxon>
    </lineage>
</organism>
<reference evidence="1 2" key="1">
    <citation type="submission" date="2015-07" db="EMBL/GenBank/DDBJ databases">
        <title>Emmonsia species relationships and genome sequence.</title>
        <authorList>
            <person name="Cuomo C.A."/>
            <person name="Schwartz I.S."/>
            <person name="Kenyon C."/>
            <person name="de Hoog G.S."/>
            <person name="Govender N.P."/>
            <person name="Botha A."/>
            <person name="Moreno L."/>
            <person name="de Vries M."/>
            <person name="Munoz J.F."/>
            <person name="Stielow J.B."/>
        </authorList>
    </citation>
    <scope>NUCLEOTIDE SEQUENCE [LARGE SCALE GENOMIC DNA]</scope>
    <source>
        <strain evidence="1 2">CBS 136260</strain>
    </source>
</reference>
<sequence length="31" mass="3470">MNYLSKDIILQSCNKIDIETVVDSQTVKPSS</sequence>
<evidence type="ECO:0000313" key="2">
    <source>
        <dbReference type="Proteomes" id="UP000091918"/>
    </source>
</evidence>
<proteinExistence type="predicted"/>